<dbReference type="EMBL" id="GBXM01086708">
    <property type="protein sequence ID" value="JAH21869.1"/>
    <property type="molecule type" value="Transcribed_RNA"/>
</dbReference>
<organism evidence="1">
    <name type="scientific">Anguilla anguilla</name>
    <name type="common">European freshwater eel</name>
    <name type="synonym">Muraena anguilla</name>
    <dbReference type="NCBI Taxonomy" id="7936"/>
    <lineage>
        <taxon>Eukaryota</taxon>
        <taxon>Metazoa</taxon>
        <taxon>Chordata</taxon>
        <taxon>Craniata</taxon>
        <taxon>Vertebrata</taxon>
        <taxon>Euteleostomi</taxon>
        <taxon>Actinopterygii</taxon>
        <taxon>Neopterygii</taxon>
        <taxon>Teleostei</taxon>
        <taxon>Anguilliformes</taxon>
        <taxon>Anguillidae</taxon>
        <taxon>Anguilla</taxon>
    </lineage>
</organism>
<sequence length="21" mass="2302">MPVYQLAMWTSDGTGEIIMAS</sequence>
<evidence type="ECO:0000313" key="1">
    <source>
        <dbReference type="EMBL" id="JAH21869.1"/>
    </source>
</evidence>
<reference evidence="1" key="2">
    <citation type="journal article" date="2015" name="Fish Shellfish Immunol.">
        <title>Early steps in the European eel (Anguilla anguilla)-Vibrio vulnificus interaction in the gills: Role of the RtxA13 toxin.</title>
        <authorList>
            <person name="Callol A."/>
            <person name="Pajuelo D."/>
            <person name="Ebbesson L."/>
            <person name="Teles M."/>
            <person name="MacKenzie S."/>
            <person name="Amaro C."/>
        </authorList>
    </citation>
    <scope>NUCLEOTIDE SEQUENCE</scope>
</reference>
<reference evidence="1" key="1">
    <citation type="submission" date="2014-11" db="EMBL/GenBank/DDBJ databases">
        <authorList>
            <person name="Amaro Gonzalez C."/>
        </authorList>
    </citation>
    <scope>NUCLEOTIDE SEQUENCE</scope>
</reference>
<protein>
    <submittedName>
        <fullName evidence="1">Uncharacterized protein</fullName>
    </submittedName>
</protein>
<accession>A0A0E9QYF1</accession>
<dbReference type="EMBL" id="GBXM01093687">
    <property type="protein sequence ID" value="JAH14890.1"/>
    <property type="molecule type" value="Transcribed_RNA"/>
</dbReference>
<name>A0A0E9QYF1_ANGAN</name>
<proteinExistence type="predicted"/>
<dbReference type="AlphaFoldDB" id="A0A0E9QYF1"/>